<evidence type="ECO:0000313" key="12">
    <source>
        <dbReference type="Proteomes" id="UP000199687"/>
    </source>
</evidence>
<dbReference type="InterPro" id="IPR010065">
    <property type="entry name" value="AA_ABC_transptr_permease_3TM"/>
</dbReference>
<dbReference type="SUPFAM" id="SSF161098">
    <property type="entry name" value="MetI-like"/>
    <property type="match status" value="1"/>
</dbReference>
<evidence type="ECO:0000256" key="7">
    <source>
        <dbReference type="ARBA" id="ARBA00022989"/>
    </source>
</evidence>
<name>A0A1H9MX73_9BACI</name>
<keyword evidence="12" id="KW-1185">Reference proteome</keyword>
<evidence type="ECO:0000256" key="5">
    <source>
        <dbReference type="ARBA" id="ARBA00022692"/>
    </source>
</evidence>
<dbReference type="STRING" id="531814.SAMN04487944_102200"/>
<dbReference type="PANTHER" id="PTHR30614:SF20">
    <property type="entry name" value="GLUTAMINE TRANSPORT SYSTEM PERMEASE PROTEIN GLNP"/>
    <property type="match status" value="1"/>
</dbReference>
<gene>
    <name evidence="11" type="ORF">SAMN04487944_102200</name>
</gene>
<reference evidence="11 12" key="1">
    <citation type="submission" date="2016-10" db="EMBL/GenBank/DDBJ databases">
        <authorList>
            <person name="de Groot N.N."/>
        </authorList>
    </citation>
    <scope>NUCLEOTIDE SEQUENCE [LARGE SCALE GENOMIC DNA]</scope>
    <source>
        <strain evidence="11 12">CGMCC 1.7727</strain>
    </source>
</reference>
<dbReference type="Proteomes" id="UP000199687">
    <property type="component" value="Unassembled WGS sequence"/>
</dbReference>
<comment type="subcellular location">
    <subcellularLocation>
        <location evidence="1 9">Cell membrane</location>
        <topology evidence="1 9">Multi-pass membrane protein</topology>
    </subcellularLocation>
</comment>
<evidence type="ECO:0000256" key="9">
    <source>
        <dbReference type="RuleBase" id="RU363032"/>
    </source>
</evidence>
<keyword evidence="3 9" id="KW-0813">Transport</keyword>
<dbReference type="FunFam" id="1.10.3720.10:FF:000033">
    <property type="entry name" value="Polar amino acid ABC transporter permease"/>
    <property type="match status" value="1"/>
</dbReference>
<evidence type="ECO:0000256" key="2">
    <source>
        <dbReference type="ARBA" id="ARBA00010072"/>
    </source>
</evidence>
<comment type="similarity">
    <text evidence="2">Belongs to the binding-protein-dependent transport system permease family. HisMQ subfamily.</text>
</comment>
<dbReference type="NCBIfam" id="TIGR01726">
    <property type="entry name" value="HEQRo_perm_3TM"/>
    <property type="match status" value="1"/>
</dbReference>
<dbReference type="Gene3D" id="1.10.3720.10">
    <property type="entry name" value="MetI-like"/>
    <property type="match status" value="1"/>
</dbReference>
<dbReference type="InterPro" id="IPR000515">
    <property type="entry name" value="MetI-like"/>
</dbReference>
<dbReference type="CDD" id="cd06261">
    <property type="entry name" value="TM_PBP2"/>
    <property type="match status" value="1"/>
</dbReference>
<keyword evidence="7 9" id="KW-1133">Transmembrane helix</keyword>
<dbReference type="GO" id="GO:0022857">
    <property type="term" value="F:transmembrane transporter activity"/>
    <property type="evidence" value="ECO:0007669"/>
    <property type="project" value="InterPro"/>
</dbReference>
<protein>
    <submittedName>
        <fullName evidence="11">Polar amino acid transport system permease protein</fullName>
    </submittedName>
</protein>
<dbReference type="InterPro" id="IPR043429">
    <property type="entry name" value="ArtM/GltK/GlnP/TcyL/YhdX-like"/>
</dbReference>
<dbReference type="OrthoDB" id="9805999at2"/>
<sequence>MNFRFEIIMEYLPFLLEGMLLTLLMSVVGVLVGCILGFFIALGKMSKQAIIRIPFVWYINFLRGTPLLVQLFLFHYAVLPTVLGDTTAVTSVIVTLSLNSSAYVAEIFRAGLQSIDKGQAEAAHSLGMRKFQVMRYVLLPQAFKRSIPPLGNEFIVLLKDSSLGAMIAAPELLYWGRAAAGQYYVFWEPYLAVAVGYLILTLSLTYLLNYLERRFDVK</sequence>
<evidence type="ECO:0000259" key="10">
    <source>
        <dbReference type="PROSITE" id="PS50928"/>
    </source>
</evidence>
<feature type="transmembrane region" description="Helical" evidence="9">
    <location>
        <begin position="20"/>
        <end position="43"/>
    </location>
</feature>
<keyword evidence="6" id="KW-0029">Amino-acid transport</keyword>
<evidence type="ECO:0000256" key="1">
    <source>
        <dbReference type="ARBA" id="ARBA00004651"/>
    </source>
</evidence>
<feature type="transmembrane region" description="Helical" evidence="9">
    <location>
        <begin position="55"/>
        <end position="78"/>
    </location>
</feature>
<evidence type="ECO:0000256" key="6">
    <source>
        <dbReference type="ARBA" id="ARBA00022970"/>
    </source>
</evidence>
<keyword evidence="8 9" id="KW-0472">Membrane</keyword>
<dbReference type="AlphaFoldDB" id="A0A1H9MX73"/>
<evidence type="ECO:0000256" key="3">
    <source>
        <dbReference type="ARBA" id="ARBA00022448"/>
    </source>
</evidence>
<accession>A0A1H9MX73</accession>
<evidence type="ECO:0000256" key="8">
    <source>
        <dbReference type="ARBA" id="ARBA00023136"/>
    </source>
</evidence>
<dbReference type="GO" id="GO:0043190">
    <property type="term" value="C:ATP-binding cassette (ABC) transporter complex"/>
    <property type="evidence" value="ECO:0007669"/>
    <property type="project" value="InterPro"/>
</dbReference>
<keyword evidence="5 9" id="KW-0812">Transmembrane</keyword>
<organism evidence="11 12">
    <name type="scientific">Gracilibacillus ureilyticus</name>
    <dbReference type="NCBI Taxonomy" id="531814"/>
    <lineage>
        <taxon>Bacteria</taxon>
        <taxon>Bacillati</taxon>
        <taxon>Bacillota</taxon>
        <taxon>Bacilli</taxon>
        <taxon>Bacillales</taxon>
        <taxon>Bacillaceae</taxon>
        <taxon>Gracilibacillus</taxon>
    </lineage>
</organism>
<dbReference type="PROSITE" id="PS51257">
    <property type="entry name" value="PROKAR_LIPOPROTEIN"/>
    <property type="match status" value="1"/>
</dbReference>
<evidence type="ECO:0000256" key="4">
    <source>
        <dbReference type="ARBA" id="ARBA00022475"/>
    </source>
</evidence>
<proteinExistence type="inferred from homology"/>
<dbReference type="GO" id="GO:0006865">
    <property type="term" value="P:amino acid transport"/>
    <property type="evidence" value="ECO:0007669"/>
    <property type="project" value="UniProtKB-KW"/>
</dbReference>
<dbReference type="EMBL" id="FOGL01000002">
    <property type="protein sequence ID" value="SER28005.1"/>
    <property type="molecule type" value="Genomic_DNA"/>
</dbReference>
<dbReference type="PANTHER" id="PTHR30614">
    <property type="entry name" value="MEMBRANE COMPONENT OF AMINO ACID ABC TRANSPORTER"/>
    <property type="match status" value="1"/>
</dbReference>
<dbReference type="Pfam" id="PF00528">
    <property type="entry name" value="BPD_transp_1"/>
    <property type="match status" value="1"/>
</dbReference>
<dbReference type="PROSITE" id="PS50928">
    <property type="entry name" value="ABC_TM1"/>
    <property type="match status" value="1"/>
</dbReference>
<feature type="transmembrane region" description="Helical" evidence="9">
    <location>
        <begin position="190"/>
        <end position="211"/>
    </location>
</feature>
<evidence type="ECO:0000313" key="11">
    <source>
        <dbReference type="EMBL" id="SER28005.1"/>
    </source>
</evidence>
<keyword evidence="4" id="KW-1003">Cell membrane</keyword>
<dbReference type="InterPro" id="IPR035906">
    <property type="entry name" value="MetI-like_sf"/>
</dbReference>
<feature type="domain" description="ABC transmembrane type-1" evidence="10">
    <location>
        <begin position="19"/>
        <end position="208"/>
    </location>
</feature>
<dbReference type="RefSeq" id="WP_089739286.1">
    <property type="nucleotide sequence ID" value="NZ_FOGL01000002.1"/>
</dbReference>